<dbReference type="AlphaFoldDB" id="A0A223E302"/>
<dbReference type="PRINTS" id="PR00469">
    <property type="entry name" value="PNDRDTASEII"/>
</dbReference>
<reference evidence="3 4" key="1">
    <citation type="submission" date="2016-10" db="EMBL/GenBank/DDBJ databases">
        <title>The whole genome sequencing and assembly of Aeribacillus pallidus KCTC3564 strain.</title>
        <authorList>
            <person name="Lee Y.-J."/>
            <person name="Park M.-K."/>
            <person name="Yi H."/>
            <person name="Bahn Y.-S."/>
            <person name="Kim J.F."/>
            <person name="Lee D.-W."/>
        </authorList>
    </citation>
    <scope>NUCLEOTIDE SEQUENCE [LARGE SCALE GENOMIC DNA]</scope>
    <source>
        <strain evidence="3 4">KCTC3564</strain>
    </source>
</reference>
<name>A0A223E302_9BACI</name>
<sequence length="281" mass="30813">MAYELVIIGAGITGLKSALIAQKSGLKDVLIIDYEKQKGGFGSSLFDREEFGEEKKILEESDQLTYEIWTQSTAVGFFAGEEGGNHQISVQTPEGTKEIEAKKVLLCTGSLEKPREGNKIPGTRPAGVMTSQMAVGLLERDYKIGTKIAIYENSKLTEALAGLLEEKGAEVNRLNGEEVEITNIKGVSRICEIEVKNKSTGEKASYPCDTLIYSNGKIPCTFYLKGSEVELDDEQNIKVDEKGNTNIARVAAFGSCTNKTEKFDVFSAETENAIREFIQQQ</sequence>
<dbReference type="Proteomes" id="UP000214606">
    <property type="component" value="Chromosome"/>
</dbReference>
<dbReference type="Gene3D" id="3.50.50.60">
    <property type="entry name" value="FAD/NAD(P)-binding domain"/>
    <property type="match status" value="3"/>
</dbReference>
<protein>
    <recommendedName>
        <fullName evidence="2">FAD/NAD(P)-binding domain-containing protein</fullName>
    </recommendedName>
</protein>
<evidence type="ECO:0000313" key="4">
    <source>
        <dbReference type="Proteomes" id="UP000214606"/>
    </source>
</evidence>
<dbReference type="SUPFAM" id="SSF51905">
    <property type="entry name" value="FAD/NAD(P)-binding domain"/>
    <property type="match status" value="1"/>
</dbReference>
<dbReference type="EMBL" id="CP017703">
    <property type="protein sequence ID" value="ASS89638.1"/>
    <property type="molecule type" value="Genomic_DNA"/>
</dbReference>
<evidence type="ECO:0000259" key="2">
    <source>
        <dbReference type="Pfam" id="PF07992"/>
    </source>
</evidence>
<keyword evidence="1" id="KW-0560">Oxidoreductase</keyword>
<dbReference type="GO" id="GO:0016491">
    <property type="term" value="F:oxidoreductase activity"/>
    <property type="evidence" value="ECO:0007669"/>
    <property type="project" value="UniProtKB-KW"/>
</dbReference>
<dbReference type="RefSeq" id="WP_094244796.1">
    <property type="nucleotide sequence ID" value="NZ_CP017703.1"/>
</dbReference>
<dbReference type="KEGG" id="apak:AP3564_04640"/>
<dbReference type="PANTHER" id="PTHR42949">
    <property type="entry name" value="ANAEROBIC GLYCEROL-3-PHOSPHATE DEHYDROGENASE SUBUNIT B"/>
    <property type="match status" value="1"/>
</dbReference>
<dbReference type="Pfam" id="PF07992">
    <property type="entry name" value="Pyr_redox_2"/>
    <property type="match status" value="2"/>
</dbReference>
<dbReference type="InterPro" id="IPR036188">
    <property type="entry name" value="FAD/NAD-bd_sf"/>
</dbReference>
<feature type="domain" description="FAD/NAD(P)-binding" evidence="2">
    <location>
        <begin position="4"/>
        <end position="123"/>
    </location>
</feature>
<evidence type="ECO:0000313" key="3">
    <source>
        <dbReference type="EMBL" id="ASS89638.1"/>
    </source>
</evidence>
<proteinExistence type="predicted"/>
<evidence type="ECO:0000256" key="1">
    <source>
        <dbReference type="ARBA" id="ARBA00023002"/>
    </source>
</evidence>
<organism evidence="3 4">
    <name type="scientific">Aeribacillus pallidus</name>
    <dbReference type="NCBI Taxonomy" id="33936"/>
    <lineage>
        <taxon>Bacteria</taxon>
        <taxon>Bacillati</taxon>
        <taxon>Bacillota</taxon>
        <taxon>Bacilli</taxon>
        <taxon>Bacillales</taxon>
        <taxon>Bacillaceae</taxon>
        <taxon>Aeribacillus</taxon>
    </lineage>
</organism>
<dbReference type="InterPro" id="IPR051691">
    <property type="entry name" value="Metab_Enz_Cyan_OpOx_G3PDH"/>
</dbReference>
<dbReference type="InterPro" id="IPR023753">
    <property type="entry name" value="FAD/NAD-binding_dom"/>
</dbReference>
<dbReference type="PANTHER" id="PTHR42949:SF3">
    <property type="entry name" value="ANAEROBIC GLYCEROL-3-PHOSPHATE DEHYDROGENASE SUBUNIT B"/>
    <property type="match status" value="1"/>
</dbReference>
<gene>
    <name evidence="3" type="ORF">AP3564_04640</name>
</gene>
<dbReference type="PRINTS" id="PR00368">
    <property type="entry name" value="FADPNR"/>
</dbReference>
<accession>A0A223E302</accession>
<feature type="domain" description="FAD/NAD(P)-binding" evidence="2">
    <location>
        <begin position="154"/>
        <end position="261"/>
    </location>
</feature>